<dbReference type="SUPFAM" id="SSF52833">
    <property type="entry name" value="Thioredoxin-like"/>
    <property type="match status" value="1"/>
</dbReference>
<evidence type="ECO:0000256" key="2">
    <source>
        <dbReference type="ARBA" id="ARBA00023008"/>
    </source>
</evidence>
<keyword evidence="2 3" id="KW-0186">Copper</keyword>
<keyword evidence="3" id="KW-0479">Metal-binding</keyword>
<feature type="disulfide bond" description="Redox-active" evidence="4">
    <location>
        <begin position="44"/>
        <end position="48"/>
    </location>
</feature>
<comment type="similarity">
    <text evidence="1">Belongs to the SCO1/2 family.</text>
</comment>
<dbReference type="InterPro" id="IPR003782">
    <property type="entry name" value="SCO1/SenC"/>
</dbReference>
<reference evidence="5 6" key="1">
    <citation type="submission" date="2019-04" db="EMBL/GenBank/DDBJ databases">
        <title>Phreatobacter aquaticus sp. nov.</title>
        <authorList>
            <person name="Choi A."/>
        </authorList>
    </citation>
    <scope>NUCLEOTIDE SEQUENCE [LARGE SCALE GENOMIC DNA]</scope>
    <source>
        <strain evidence="5 6">KCTC 52518</strain>
    </source>
</reference>
<dbReference type="CDD" id="cd02968">
    <property type="entry name" value="SCO"/>
    <property type="match status" value="1"/>
</dbReference>
<protein>
    <submittedName>
        <fullName evidence="5">SCO family protein</fullName>
    </submittedName>
</protein>
<dbReference type="FunFam" id="3.40.30.10:FF:000013">
    <property type="entry name" value="Blast:Protein SCO1 homolog, mitochondrial"/>
    <property type="match status" value="1"/>
</dbReference>
<dbReference type="AlphaFoldDB" id="A0A4D7BN60"/>
<feature type="binding site" evidence="3">
    <location>
        <position position="133"/>
    </location>
    <ligand>
        <name>Cu cation</name>
        <dbReference type="ChEBI" id="CHEBI:23378"/>
    </ligand>
</feature>
<evidence type="ECO:0000313" key="6">
    <source>
        <dbReference type="Proteomes" id="UP000298781"/>
    </source>
</evidence>
<evidence type="ECO:0000256" key="1">
    <source>
        <dbReference type="ARBA" id="ARBA00010996"/>
    </source>
</evidence>
<dbReference type="PANTHER" id="PTHR12151:SF25">
    <property type="entry name" value="LINALOOL DEHYDRATASE_ISOMERASE DOMAIN-CONTAINING PROTEIN"/>
    <property type="match status" value="1"/>
</dbReference>
<dbReference type="Gene3D" id="3.40.30.10">
    <property type="entry name" value="Glutaredoxin"/>
    <property type="match status" value="1"/>
</dbReference>
<dbReference type="Proteomes" id="UP000298781">
    <property type="component" value="Chromosome"/>
</dbReference>
<evidence type="ECO:0000256" key="3">
    <source>
        <dbReference type="PIRSR" id="PIRSR603782-1"/>
    </source>
</evidence>
<dbReference type="PANTHER" id="PTHR12151">
    <property type="entry name" value="ELECTRON TRANSPORT PROTIN SCO1/SENC FAMILY MEMBER"/>
    <property type="match status" value="1"/>
</dbReference>
<keyword evidence="6" id="KW-1185">Reference proteome</keyword>
<dbReference type="GO" id="GO:0046872">
    <property type="term" value="F:metal ion binding"/>
    <property type="evidence" value="ECO:0007669"/>
    <property type="project" value="UniProtKB-KW"/>
</dbReference>
<name>A0A4D7BN60_9HYPH</name>
<keyword evidence="4" id="KW-1015">Disulfide bond</keyword>
<dbReference type="InterPro" id="IPR036249">
    <property type="entry name" value="Thioredoxin-like_sf"/>
</dbReference>
<proteinExistence type="inferred from homology"/>
<dbReference type="OrthoDB" id="9790194at2"/>
<organism evidence="5 6">
    <name type="scientific">Phreatobacter stygius</name>
    <dbReference type="NCBI Taxonomy" id="1940610"/>
    <lineage>
        <taxon>Bacteria</taxon>
        <taxon>Pseudomonadati</taxon>
        <taxon>Pseudomonadota</taxon>
        <taxon>Alphaproteobacteria</taxon>
        <taxon>Hyphomicrobiales</taxon>
        <taxon>Phreatobacteraceae</taxon>
        <taxon>Phreatobacter</taxon>
    </lineage>
</organism>
<dbReference type="KEGG" id="pstg:E8M01_17035"/>
<evidence type="ECO:0000256" key="4">
    <source>
        <dbReference type="PIRSR" id="PIRSR603782-2"/>
    </source>
</evidence>
<accession>A0A4D7BN60</accession>
<evidence type="ECO:0000313" key="5">
    <source>
        <dbReference type="EMBL" id="QCI69277.1"/>
    </source>
</evidence>
<sequence length="172" mass="18893">MDVVMWAREPIGGPFALVDHQGRTRTDADFRGSLMVVYFGYSYCPDICPTDLLAIGQAIDQLGPAGEAVQPLFVTVDPARDTPDHLAEYVPLFHPRLIGLTGSAEAVSQAAEAYKVYFRRADGDDRDSYAVDHSAFIYLIDRDGGYLGFVPPGTPPDRLAAAIRPHLARRDR</sequence>
<feature type="binding site" evidence="3">
    <location>
        <position position="48"/>
    </location>
    <ligand>
        <name>Cu cation</name>
        <dbReference type="ChEBI" id="CHEBI:23378"/>
    </ligand>
</feature>
<dbReference type="Pfam" id="PF02630">
    <property type="entry name" value="SCO1-SenC"/>
    <property type="match status" value="1"/>
</dbReference>
<gene>
    <name evidence="5" type="ORF">E8M01_17035</name>
</gene>
<dbReference type="EMBL" id="CP039690">
    <property type="protein sequence ID" value="QCI69277.1"/>
    <property type="molecule type" value="Genomic_DNA"/>
</dbReference>
<feature type="binding site" evidence="3">
    <location>
        <position position="44"/>
    </location>
    <ligand>
        <name>Cu cation</name>
        <dbReference type="ChEBI" id="CHEBI:23378"/>
    </ligand>
</feature>